<keyword evidence="2" id="KW-1185">Reference proteome</keyword>
<name>A0ACD3AM02_9AGAR</name>
<dbReference type="EMBL" id="ML208390">
    <property type="protein sequence ID" value="TFK66948.1"/>
    <property type="molecule type" value="Genomic_DNA"/>
</dbReference>
<proteinExistence type="predicted"/>
<reference evidence="1 2" key="1">
    <citation type="journal article" date="2019" name="Nat. Ecol. Evol.">
        <title>Megaphylogeny resolves global patterns of mushroom evolution.</title>
        <authorList>
            <person name="Varga T."/>
            <person name="Krizsan K."/>
            <person name="Foldi C."/>
            <person name="Dima B."/>
            <person name="Sanchez-Garcia M."/>
            <person name="Sanchez-Ramirez S."/>
            <person name="Szollosi G.J."/>
            <person name="Szarkandi J.G."/>
            <person name="Papp V."/>
            <person name="Albert L."/>
            <person name="Andreopoulos W."/>
            <person name="Angelini C."/>
            <person name="Antonin V."/>
            <person name="Barry K.W."/>
            <person name="Bougher N.L."/>
            <person name="Buchanan P."/>
            <person name="Buyck B."/>
            <person name="Bense V."/>
            <person name="Catcheside P."/>
            <person name="Chovatia M."/>
            <person name="Cooper J."/>
            <person name="Damon W."/>
            <person name="Desjardin D."/>
            <person name="Finy P."/>
            <person name="Geml J."/>
            <person name="Haridas S."/>
            <person name="Hughes K."/>
            <person name="Justo A."/>
            <person name="Karasinski D."/>
            <person name="Kautmanova I."/>
            <person name="Kiss B."/>
            <person name="Kocsube S."/>
            <person name="Kotiranta H."/>
            <person name="LaButti K.M."/>
            <person name="Lechner B.E."/>
            <person name="Liimatainen K."/>
            <person name="Lipzen A."/>
            <person name="Lukacs Z."/>
            <person name="Mihaltcheva S."/>
            <person name="Morgado L.N."/>
            <person name="Niskanen T."/>
            <person name="Noordeloos M.E."/>
            <person name="Ohm R.A."/>
            <person name="Ortiz-Santana B."/>
            <person name="Ovrebo C."/>
            <person name="Racz N."/>
            <person name="Riley R."/>
            <person name="Savchenko A."/>
            <person name="Shiryaev A."/>
            <person name="Soop K."/>
            <person name="Spirin V."/>
            <person name="Szebenyi C."/>
            <person name="Tomsovsky M."/>
            <person name="Tulloss R.E."/>
            <person name="Uehling J."/>
            <person name="Grigoriev I.V."/>
            <person name="Vagvolgyi C."/>
            <person name="Papp T."/>
            <person name="Martin F.M."/>
            <person name="Miettinen O."/>
            <person name="Hibbett D.S."/>
            <person name="Nagy L.G."/>
        </authorList>
    </citation>
    <scope>NUCLEOTIDE SEQUENCE [LARGE SCALE GENOMIC DNA]</scope>
    <source>
        <strain evidence="1 2">NL-1719</strain>
    </source>
</reference>
<gene>
    <name evidence="1" type="ORF">BDN72DRAFT_879983</name>
</gene>
<evidence type="ECO:0000313" key="2">
    <source>
        <dbReference type="Proteomes" id="UP000308600"/>
    </source>
</evidence>
<protein>
    <submittedName>
        <fullName evidence="1">Uncharacterized protein</fullName>
    </submittedName>
</protein>
<sequence length="732" mass="82058">MPTLRSYSPITKTPVEILTEIFLLASGDSRSLPQKKKNTLLTITWVSRLWRDVALGSPCLWSTIYLGFNSYLGVKAEEVVRRKKEMEVAFAYECISRSGVVPISLWIDPIKFDNVRTAEFVEALRDMTDNVKQKAIQVQELHLSIGPPPFPPYDFFNRRRGAPMVLDPITTEVTRQTVAPRKSEKGYQFPHEVLRTMALSISHAIGKSLPGNRPPPSLLDSLCHLSLQESNFEWHHLFFTLPPSITHLVISRPIQRVSLSHFLELLIHCQDKGSKGMKPSFLELLELNDAFLLEPDSPNSPVQISSGFWSTTHSCKSHLSTNQIHLPNLTTLKLLDICAFTLFVLLDKMIVGSNTDVIIYPLNLPDFFHESGGTSTVPRVFRTLYEHAMKRCRSNTGDQSGRMVDRLEINSGSWGMSVIFHTSIPTWTSATTTSNTDTHRQSPTSSSVSVSRIHIQLGDHGPTSFLEEILDSLFRHPRLRRSLTTNLTSLSLNLESPLKLSPFVLFATLFGHPERVPNLQEINVSGWGGLSFIGCLDWCCQGGFGFRIGLKGLDSTGLRGGPRVEANQVRGGGAGGENSIVNSQRELQPLNPEEEEEIVGATCFPSLKRVLIKAIPIDGPQMKVSQETSTSPALFDELVQNLCVIFKLEKAFGELATLKRKRGRKRKVDTQEVGLGEGLMKAEWEESLHQRDGVDIVVSEKAMADYVWVVRQRGMEWWRDIWEIPSSLLARL</sequence>
<accession>A0ACD3AM02</accession>
<organism evidence="1 2">
    <name type="scientific">Pluteus cervinus</name>
    <dbReference type="NCBI Taxonomy" id="181527"/>
    <lineage>
        <taxon>Eukaryota</taxon>
        <taxon>Fungi</taxon>
        <taxon>Dikarya</taxon>
        <taxon>Basidiomycota</taxon>
        <taxon>Agaricomycotina</taxon>
        <taxon>Agaricomycetes</taxon>
        <taxon>Agaricomycetidae</taxon>
        <taxon>Agaricales</taxon>
        <taxon>Pluteineae</taxon>
        <taxon>Pluteaceae</taxon>
        <taxon>Pluteus</taxon>
    </lineage>
</organism>
<evidence type="ECO:0000313" key="1">
    <source>
        <dbReference type="EMBL" id="TFK66948.1"/>
    </source>
</evidence>
<dbReference type="Proteomes" id="UP000308600">
    <property type="component" value="Unassembled WGS sequence"/>
</dbReference>